<accession>A0ABT3X0J5</accession>
<evidence type="ECO:0000313" key="2">
    <source>
        <dbReference type="Proteomes" id="UP001208017"/>
    </source>
</evidence>
<reference evidence="1 2" key="1">
    <citation type="submission" date="2022-11" db="EMBL/GenBank/DDBJ databases">
        <title>Study of microbial diversity in lake waters.</title>
        <authorList>
            <person name="Zhang J."/>
        </authorList>
    </citation>
    <scope>NUCLEOTIDE SEQUENCE [LARGE SCALE GENOMIC DNA]</scope>
    <source>
        <strain evidence="1 2">DT12</strain>
    </source>
</reference>
<sequence>MAMQEGNIKLLEEVAEMRTMVNMTYNTVTEMKRDLSNNYMPRQEIESRFERGGERTGRLESRVKDLEAAPHKHLSTVISLISVGVAIFAVATR</sequence>
<dbReference type="Proteomes" id="UP001208017">
    <property type="component" value="Unassembled WGS sequence"/>
</dbReference>
<organism evidence="1 2">
    <name type="scientific">Tumebacillus lacus</name>
    <dbReference type="NCBI Taxonomy" id="2995335"/>
    <lineage>
        <taxon>Bacteria</taxon>
        <taxon>Bacillati</taxon>
        <taxon>Bacillota</taxon>
        <taxon>Bacilli</taxon>
        <taxon>Bacillales</taxon>
        <taxon>Alicyclobacillaceae</taxon>
        <taxon>Tumebacillus</taxon>
    </lineage>
</organism>
<comment type="caution">
    <text evidence="1">The sequence shown here is derived from an EMBL/GenBank/DDBJ whole genome shotgun (WGS) entry which is preliminary data.</text>
</comment>
<gene>
    <name evidence="1" type="ORF">OS242_10635</name>
</gene>
<protein>
    <submittedName>
        <fullName evidence="1">Uncharacterized protein</fullName>
    </submittedName>
</protein>
<evidence type="ECO:0000313" key="1">
    <source>
        <dbReference type="EMBL" id="MCX7570419.1"/>
    </source>
</evidence>
<proteinExistence type="predicted"/>
<keyword evidence="2" id="KW-1185">Reference proteome</keyword>
<dbReference type="RefSeq" id="WP_267151664.1">
    <property type="nucleotide sequence ID" value="NZ_JAPMLT010000004.1"/>
</dbReference>
<dbReference type="EMBL" id="JAPMLT010000004">
    <property type="protein sequence ID" value="MCX7570419.1"/>
    <property type="molecule type" value="Genomic_DNA"/>
</dbReference>
<name>A0ABT3X0J5_9BACL</name>